<dbReference type="InterPro" id="IPR028082">
    <property type="entry name" value="Peripla_BP_I"/>
</dbReference>
<feature type="signal peptide" evidence="4">
    <location>
        <begin position="1"/>
        <end position="19"/>
    </location>
</feature>
<dbReference type="CDD" id="cd06301">
    <property type="entry name" value="PBP1_rhizopine_binding-like"/>
    <property type="match status" value="1"/>
</dbReference>
<comment type="subcellular location">
    <subcellularLocation>
        <location evidence="1">Cell envelope</location>
    </subcellularLocation>
</comment>
<feature type="domain" description="Periplasmic binding protein" evidence="5">
    <location>
        <begin position="37"/>
        <end position="292"/>
    </location>
</feature>
<evidence type="ECO:0000256" key="2">
    <source>
        <dbReference type="ARBA" id="ARBA00007639"/>
    </source>
</evidence>
<evidence type="ECO:0000313" key="7">
    <source>
        <dbReference type="Proteomes" id="UP000679179"/>
    </source>
</evidence>
<proteinExistence type="inferred from homology"/>
<sequence length="321" mass="35220">MKKILSMVLITVMTMCLFTGCTQKINYTSKATKKIKIGISMANFNNKYGSYLLNEMKNYSKSLNDVEVVFADAKLNSNTQLSQVENFISQGVDAIVVNPVYTDSSKPITDKAKAANIPIISMMVPFANENDAACHIAPDSKQAGKLEMEYLAKKMNFKGNVAIIMGPIEDSAQRLRTEAYHEVIAKYPDMKLIGAQTAEWDRARGMALMETWLESGKEIDAVASNNDEMAIGALKAIEAAGKLDKISVGGIDATPDALDYLKSGKLAVTSFQDATKLSKYSIDTAVKVAKGENVDKIIIVQNELVTPEDADKYMAKWKNKK</sequence>
<accession>A0A919RZX8</accession>
<reference evidence="6" key="1">
    <citation type="submission" date="2021-03" db="EMBL/GenBank/DDBJ databases">
        <title>Taxonomic study of Clostridium polyendosporum from meadow-gley soil under rice.</title>
        <authorList>
            <person name="Kobayashi H."/>
            <person name="Tanizawa Y."/>
            <person name="Yagura M."/>
        </authorList>
    </citation>
    <scope>NUCLEOTIDE SEQUENCE</scope>
    <source>
        <strain evidence="6">JCM 30710</strain>
    </source>
</reference>
<comment type="caution">
    <text evidence="6">The sequence shown here is derived from an EMBL/GenBank/DDBJ whole genome shotgun (WGS) entry which is preliminary data.</text>
</comment>
<dbReference type="SUPFAM" id="SSF53822">
    <property type="entry name" value="Periplasmic binding protein-like I"/>
    <property type="match status" value="1"/>
</dbReference>
<dbReference type="PROSITE" id="PS51257">
    <property type="entry name" value="PROKAR_LIPOPROTEIN"/>
    <property type="match status" value="1"/>
</dbReference>
<dbReference type="InterPro" id="IPR025997">
    <property type="entry name" value="SBP_2_dom"/>
</dbReference>
<keyword evidence="7" id="KW-1185">Reference proteome</keyword>
<dbReference type="GO" id="GO:0030246">
    <property type="term" value="F:carbohydrate binding"/>
    <property type="evidence" value="ECO:0007669"/>
    <property type="project" value="UniProtKB-ARBA"/>
</dbReference>
<evidence type="ECO:0000256" key="3">
    <source>
        <dbReference type="ARBA" id="ARBA00022729"/>
    </source>
</evidence>
<comment type="similarity">
    <text evidence="2">Belongs to the bacterial solute-binding protein 2 family.</text>
</comment>
<gene>
    <name evidence="6" type="ORF">CPJCM30710_19530</name>
</gene>
<dbReference type="RefSeq" id="WP_212903990.1">
    <property type="nucleotide sequence ID" value="NZ_BOPZ01000015.1"/>
</dbReference>
<evidence type="ECO:0000256" key="4">
    <source>
        <dbReference type="SAM" id="SignalP"/>
    </source>
</evidence>
<dbReference type="PANTHER" id="PTHR46847:SF1">
    <property type="entry name" value="D-ALLOSE-BINDING PERIPLASMIC PROTEIN-RELATED"/>
    <property type="match status" value="1"/>
</dbReference>
<organism evidence="6 7">
    <name type="scientific">Clostridium polyendosporum</name>
    <dbReference type="NCBI Taxonomy" id="69208"/>
    <lineage>
        <taxon>Bacteria</taxon>
        <taxon>Bacillati</taxon>
        <taxon>Bacillota</taxon>
        <taxon>Clostridia</taxon>
        <taxon>Eubacteriales</taxon>
        <taxon>Clostridiaceae</taxon>
        <taxon>Clostridium</taxon>
    </lineage>
</organism>
<protein>
    <submittedName>
        <fullName evidence="6">Sugar ABC transporter substrate-binding protein</fullName>
    </submittedName>
</protein>
<evidence type="ECO:0000259" key="5">
    <source>
        <dbReference type="Pfam" id="PF13407"/>
    </source>
</evidence>
<dbReference type="PANTHER" id="PTHR46847">
    <property type="entry name" value="D-ALLOSE-BINDING PERIPLASMIC PROTEIN-RELATED"/>
    <property type="match status" value="1"/>
</dbReference>
<dbReference type="EMBL" id="BOPZ01000015">
    <property type="protein sequence ID" value="GIM29287.1"/>
    <property type="molecule type" value="Genomic_DNA"/>
</dbReference>
<dbReference type="Proteomes" id="UP000679179">
    <property type="component" value="Unassembled WGS sequence"/>
</dbReference>
<keyword evidence="3 4" id="KW-0732">Signal</keyword>
<dbReference type="GO" id="GO:0030313">
    <property type="term" value="C:cell envelope"/>
    <property type="evidence" value="ECO:0007669"/>
    <property type="project" value="UniProtKB-SubCell"/>
</dbReference>
<dbReference type="Pfam" id="PF13407">
    <property type="entry name" value="Peripla_BP_4"/>
    <property type="match status" value="1"/>
</dbReference>
<feature type="chain" id="PRO_5039323204" evidence="4">
    <location>
        <begin position="20"/>
        <end position="321"/>
    </location>
</feature>
<dbReference type="Gene3D" id="3.40.50.2300">
    <property type="match status" value="2"/>
</dbReference>
<evidence type="ECO:0000256" key="1">
    <source>
        <dbReference type="ARBA" id="ARBA00004196"/>
    </source>
</evidence>
<evidence type="ECO:0000313" key="6">
    <source>
        <dbReference type="EMBL" id="GIM29287.1"/>
    </source>
</evidence>
<name>A0A919RZX8_9CLOT</name>
<dbReference type="AlphaFoldDB" id="A0A919RZX8"/>